<proteinExistence type="predicted"/>
<keyword evidence="2" id="KW-1185">Reference proteome</keyword>
<dbReference type="AlphaFoldDB" id="A0A225UCF4"/>
<dbReference type="STRING" id="4795.A0A225UCF4"/>
<accession>A0A225UCF4</accession>
<comment type="caution">
    <text evidence="1">The sequence shown here is derived from an EMBL/GenBank/DDBJ whole genome shotgun (WGS) entry which is preliminary data.</text>
</comment>
<name>A0A225UCF4_9STRA</name>
<reference evidence="2" key="1">
    <citation type="submission" date="2017-03" db="EMBL/GenBank/DDBJ databases">
        <title>Phytopthora megakarya and P. palmivora, two closely related causual agents of cacao black pod achieved similar genome size and gene model numbers by different mechanisms.</title>
        <authorList>
            <person name="Ali S."/>
            <person name="Shao J."/>
            <person name="Larry D.J."/>
            <person name="Kronmiller B."/>
            <person name="Shen D."/>
            <person name="Strem M.D."/>
            <person name="Melnick R.L."/>
            <person name="Guiltinan M.J."/>
            <person name="Tyler B.M."/>
            <person name="Meinhardt L.W."/>
            <person name="Bailey B.A."/>
        </authorList>
    </citation>
    <scope>NUCLEOTIDE SEQUENCE [LARGE SCALE GENOMIC DNA]</scope>
    <source>
        <strain evidence="2">zdho120</strain>
    </source>
</reference>
<organism evidence="1 2">
    <name type="scientific">Phytophthora megakarya</name>
    <dbReference type="NCBI Taxonomy" id="4795"/>
    <lineage>
        <taxon>Eukaryota</taxon>
        <taxon>Sar</taxon>
        <taxon>Stramenopiles</taxon>
        <taxon>Oomycota</taxon>
        <taxon>Peronosporomycetes</taxon>
        <taxon>Peronosporales</taxon>
        <taxon>Peronosporaceae</taxon>
        <taxon>Phytophthora</taxon>
    </lineage>
</organism>
<dbReference type="OrthoDB" id="127530at2759"/>
<dbReference type="Proteomes" id="UP000198211">
    <property type="component" value="Unassembled WGS sequence"/>
</dbReference>
<sequence length="149" mass="17098">MGVEGLQCIKDFDGQVQCHVQHRRETNDTTAISHLLTNSSFNTVFAFHCRKVVRKYVEQDRSVFSCVIKTQPTLDTSQFCTDTCTLQVVVRPIEENVSLIDSFYNVKSRFLSQRNAVLSGDFDTFVLAVYSEMFQRFTELVESYLLDSS</sequence>
<gene>
    <name evidence="1" type="ORF">PHMEG_00041185</name>
</gene>
<protein>
    <submittedName>
        <fullName evidence="1">Uncharacterized protein</fullName>
    </submittedName>
</protein>
<dbReference type="EMBL" id="NBNE01022451">
    <property type="protein sequence ID" value="OWY90610.1"/>
    <property type="molecule type" value="Genomic_DNA"/>
</dbReference>
<evidence type="ECO:0000313" key="2">
    <source>
        <dbReference type="Proteomes" id="UP000198211"/>
    </source>
</evidence>
<evidence type="ECO:0000313" key="1">
    <source>
        <dbReference type="EMBL" id="OWY90610.1"/>
    </source>
</evidence>